<proteinExistence type="predicted"/>
<dbReference type="EMBL" id="CP013344">
    <property type="protein sequence ID" value="AMU89502.1"/>
    <property type="molecule type" value="Genomic_DNA"/>
</dbReference>
<sequence length="185" mass="19137">MIVEHLSSIVAELATTETAYRVGTRRPPDSALRAMEGLVSQAKQRLEAKLREFELGADTNQNARVASVTNIVHATNVIGGVQQAGGSAIQANTVNLSAEAIAASLDHLFVQLADVPDELLAELEPEAATIRSQLVKPVPNTTIVQEAGHTIRTVLEGAIGGALGNAMSPGIVNALAGFSAVIGLG</sequence>
<reference evidence="2" key="1">
    <citation type="submission" date="2015-11" db="EMBL/GenBank/DDBJ databases">
        <title>Complete genome sequence of a polyethylene-glycol degrader Sphingopyxis macrogoltabida 203N (NBRC 111659).</title>
        <authorList>
            <person name="Yoshiyuki O."/>
            <person name="Shouta N."/>
            <person name="Nagata Y."/>
            <person name="Numata M."/>
            <person name="Tsuchikane K."/>
            <person name="Hosoyama A."/>
            <person name="Yamazoe A."/>
            <person name="Tsuda M."/>
            <person name="Fujita N."/>
            <person name="Kawai F."/>
        </authorList>
    </citation>
    <scope>NUCLEOTIDE SEQUENCE [LARGE SCALE GENOMIC DNA]</scope>
    <source>
        <strain evidence="2">203N</strain>
    </source>
</reference>
<evidence type="ECO:0000313" key="1">
    <source>
        <dbReference type="EMBL" id="AMU89502.1"/>
    </source>
</evidence>
<protein>
    <submittedName>
        <fullName evidence="1">Uncharacterized protein</fullName>
    </submittedName>
</protein>
<dbReference type="RefSeq" id="WP_054727183.1">
    <property type="nucleotide sequence ID" value="NZ_CP009429.1"/>
</dbReference>
<dbReference type="Proteomes" id="UP000076088">
    <property type="component" value="Chromosome"/>
</dbReference>
<evidence type="ECO:0000313" key="2">
    <source>
        <dbReference type="Proteomes" id="UP000076088"/>
    </source>
</evidence>
<dbReference type="AlphaFoldDB" id="A0AAC8Z0H5"/>
<dbReference type="KEGG" id="smaz:LH19_09115"/>
<reference evidence="1 2" key="2">
    <citation type="journal article" date="2016" name="Genome Announc.">
        <title>Complete Genome Sequence of Sphingopyxis macrogoltabida Strain 203N (NBRC 111659), a Polyethylene Glycol Degrader.</title>
        <authorList>
            <person name="Ohtsubo Y."/>
            <person name="Nonoyama S."/>
            <person name="Nagata Y."/>
            <person name="Numata M."/>
            <person name="Tsuchikane K."/>
            <person name="Hosoyama A."/>
            <person name="Yamazoe A."/>
            <person name="Tsuda M."/>
            <person name="Fujita N."/>
            <person name="Kawai F."/>
        </authorList>
    </citation>
    <scope>NUCLEOTIDE SEQUENCE [LARGE SCALE GENOMIC DNA]</scope>
    <source>
        <strain evidence="1 2">203N</strain>
    </source>
</reference>
<accession>A0AAC8Z0H5</accession>
<keyword evidence="2" id="KW-1185">Reference proteome</keyword>
<organism evidence="1 2">
    <name type="scientific">Sphingopyxis macrogoltabida</name>
    <name type="common">Sphingomonas macrogoltabidus</name>
    <dbReference type="NCBI Taxonomy" id="33050"/>
    <lineage>
        <taxon>Bacteria</taxon>
        <taxon>Pseudomonadati</taxon>
        <taxon>Pseudomonadota</taxon>
        <taxon>Alphaproteobacteria</taxon>
        <taxon>Sphingomonadales</taxon>
        <taxon>Sphingomonadaceae</taxon>
        <taxon>Sphingopyxis</taxon>
    </lineage>
</organism>
<gene>
    <name evidence="1" type="ORF">ATM17_10720</name>
</gene>
<name>A0AAC8Z0H5_SPHMC</name>